<feature type="domain" description="Lipoyl-binding" evidence="9">
    <location>
        <begin position="668"/>
        <end position="742"/>
    </location>
</feature>
<comment type="caution">
    <text evidence="12">The sequence shown here is derived from an EMBL/GenBank/DDBJ whole genome shotgun (WGS) entry which is preliminary data.</text>
</comment>
<dbReference type="PROSITE" id="PS50975">
    <property type="entry name" value="ATP_GRASP"/>
    <property type="match status" value="1"/>
</dbReference>
<feature type="domain" description="ATP-grasp" evidence="10">
    <location>
        <begin position="146"/>
        <end position="345"/>
    </location>
</feature>
<evidence type="ECO:0000259" key="10">
    <source>
        <dbReference type="PROSITE" id="PS50975"/>
    </source>
</evidence>
<dbReference type="InterPro" id="IPR000089">
    <property type="entry name" value="Biotin_lipoyl"/>
</dbReference>
<dbReference type="EMBL" id="JAIXCQ010000001">
    <property type="protein sequence ID" value="MCA5892308.1"/>
    <property type="molecule type" value="Genomic_DNA"/>
</dbReference>
<dbReference type="InterPro" id="IPR011764">
    <property type="entry name" value="Biotin_carboxylation_dom"/>
</dbReference>
<reference evidence="12 13" key="1">
    <citation type="submission" date="2021-09" db="EMBL/GenBank/DDBJ databases">
        <title>Isoptericola luteus sp. nov., a novel bacterium isolated from Harbin, the capital city of Heilongjiang province.</title>
        <authorList>
            <person name="Li J."/>
        </authorList>
    </citation>
    <scope>NUCLEOTIDE SEQUENCE [LARGE SCALE GENOMIC DNA]</scope>
    <source>
        <strain evidence="12 13">NEAU-Y5</strain>
    </source>
</reference>
<dbReference type="SMART" id="SM00878">
    <property type="entry name" value="Biotin_carb_C"/>
    <property type="match status" value="1"/>
</dbReference>
<dbReference type="SUPFAM" id="SSF51246">
    <property type="entry name" value="Rudiment single hybrid motif"/>
    <property type="match status" value="1"/>
</dbReference>
<organism evidence="12 13">
    <name type="scientific">Isoptericola luteus</name>
    <dbReference type="NCBI Taxonomy" id="2879484"/>
    <lineage>
        <taxon>Bacteria</taxon>
        <taxon>Bacillati</taxon>
        <taxon>Actinomycetota</taxon>
        <taxon>Actinomycetes</taxon>
        <taxon>Micrococcales</taxon>
        <taxon>Promicromonosporaceae</taxon>
        <taxon>Isoptericola</taxon>
    </lineage>
</organism>
<dbReference type="InterPro" id="IPR005481">
    <property type="entry name" value="BC-like_N"/>
</dbReference>
<dbReference type="SUPFAM" id="SSF56059">
    <property type="entry name" value="Glutathione synthetase ATP-binding domain-like"/>
    <property type="match status" value="1"/>
</dbReference>
<evidence type="ECO:0000256" key="6">
    <source>
        <dbReference type="ARBA" id="ARBA00023267"/>
    </source>
</evidence>
<dbReference type="Gene3D" id="3.30.470.20">
    <property type="entry name" value="ATP-grasp fold, B domain"/>
    <property type="match status" value="1"/>
</dbReference>
<dbReference type="CDD" id="cd06850">
    <property type="entry name" value="biotinyl_domain"/>
    <property type="match status" value="1"/>
</dbReference>
<dbReference type="EC" id="6.3.4.14" evidence="2"/>
<dbReference type="InterPro" id="IPR005479">
    <property type="entry name" value="CPAse_ATP-bd"/>
</dbReference>
<dbReference type="InterPro" id="IPR050856">
    <property type="entry name" value="Biotin_carboxylase_complex"/>
</dbReference>
<evidence type="ECO:0000256" key="7">
    <source>
        <dbReference type="PROSITE-ProRule" id="PRU00409"/>
    </source>
</evidence>
<evidence type="ECO:0000256" key="8">
    <source>
        <dbReference type="SAM" id="MobiDB-lite"/>
    </source>
</evidence>
<dbReference type="PROSITE" id="PS50979">
    <property type="entry name" value="BC"/>
    <property type="match status" value="1"/>
</dbReference>
<dbReference type="InterPro" id="IPR016185">
    <property type="entry name" value="PreATP-grasp_dom_sf"/>
</dbReference>
<evidence type="ECO:0000256" key="3">
    <source>
        <dbReference type="ARBA" id="ARBA00022598"/>
    </source>
</evidence>
<evidence type="ECO:0000256" key="1">
    <source>
        <dbReference type="ARBA" id="ARBA00001953"/>
    </source>
</evidence>
<evidence type="ECO:0000256" key="4">
    <source>
        <dbReference type="ARBA" id="ARBA00022741"/>
    </source>
</evidence>
<comment type="cofactor">
    <cofactor evidence="1">
        <name>biotin</name>
        <dbReference type="ChEBI" id="CHEBI:57586"/>
    </cofactor>
</comment>
<keyword evidence="4 7" id="KW-0547">Nucleotide-binding</keyword>
<feature type="region of interest" description="Disordered" evidence="8">
    <location>
        <begin position="478"/>
        <end position="499"/>
    </location>
</feature>
<evidence type="ECO:0000313" key="12">
    <source>
        <dbReference type="EMBL" id="MCA5892308.1"/>
    </source>
</evidence>
<sequence>MSRSPRPFTTVLVANRGEIACRVIGTLRRLGIRSVAVHSDADAGARHVREADVAVRLPSRPAVSGRSALSNGEKGAERPLTARTGYLDVRAVVDAAVATGAQAIHPGYGFLAENPALAQACERAGIVFVGPGVRAMTTMADKVTAKRLVAGHGVPVLPGTLDGGLSDAELLAAAADVGFPLLVKPVAGGGGKGMVVAGSADRLAEALASARRVAASSFGDDGLLLERLVDRPRHVEVQVLADTHGTVVHLGERECSLQRRHQKVVEEAPSPAVDAETRARMGEAACAVARSVGYVGAGTVELLVPADDPTSFSFIEMNTRLQVEHPVTELVTGVDLVEAQLRVAAGEPLWFAQDDVRLTGHAVEARVYAETPARGFLPATGQVLVYDDAGAAAGPGASPRRLDSGIAAGSVVTGDYDPMLAKAVAHGTDRAEALARLDGLLGDVVVLGVETNVGFLRDLLADDAVRAGRLDTGLIDRFLTTRPEPSGPGAPGPARGPDSSVPVVAAALLALAAADGGPAGAPRGAVAASEVPGPWAQDGWRLNAPPAPRRVVLADGTGAPHVLSVVGTPEAAVVTPEGAEPVSASLRPDAAGTAHRWSVTVDAVTRTVVGAVSGRLALPAGEKGARRPLTGPGEVWVHVDGRSSSFTVLDRSAAAARQREERAAATPTARGAATTQVRADMPGTVAAVPVSDGDHVLAGATLVVVEAMKMEHALVAPHDGVVGTRVRPGEQVRLDQVAAVVERAADPDDAATDITTDTPPENVPAHPPADSAGPAAEAHPAPVTAQTEADPATTGAT</sequence>
<dbReference type="SUPFAM" id="SSF52440">
    <property type="entry name" value="PreATP-grasp domain"/>
    <property type="match status" value="1"/>
</dbReference>
<evidence type="ECO:0000259" key="11">
    <source>
        <dbReference type="PROSITE" id="PS50979"/>
    </source>
</evidence>
<keyword evidence="13" id="KW-1185">Reference proteome</keyword>
<dbReference type="InterPro" id="IPR005482">
    <property type="entry name" value="Biotin_COase_C"/>
</dbReference>
<evidence type="ECO:0000256" key="2">
    <source>
        <dbReference type="ARBA" id="ARBA00013263"/>
    </source>
</evidence>
<gene>
    <name evidence="12" type="ORF">LEP48_02945</name>
</gene>
<dbReference type="InterPro" id="IPR011054">
    <property type="entry name" value="Rudment_hybrid_motif"/>
</dbReference>
<name>A0ABS7ZB85_9MICO</name>
<protein>
    <recommendedName>
        <fullName evidence="2">biotin carboxylase</fullName>
        <ecNumber evidence="2">6.3.4.14</ecNumber>
    </recommendedName>
</protein>
<dbReference type="InterPro" id="IPR011761">
    <property type="entry name" value="ATP-grasp"/>
</dbReference>
<feature type="domain" description="Biotin carboxylation" evidence="11">
    <location>
        <begin position="7"/>
        <end position="480"/>
    </location>
</feature>
<dbReference type="PANTHER" id="PTHR18866:SF33">
    <property type="entry name" value="METHYLCROTONOYL-COA CARBOXYLASE SUBUNIT ALPHA, MITOCHONDRIAL-RELATED"/>
    <property type="match status" value="1"/>
</dbReference>
<dbReference type="Pfam" id="PF00364">
    <property type="entry name" value="Biotin_lipoyl"/>
    <property type="match status" value="1"/>
</dbReference>
<evidence type="ECO:0000259" key="9">
    <source>
        <dbReference type="PROSITE" id="PS50968"/>
    </source>
</evidence>
<keyword evidence="5 7" id="KW-0067">ATP-binding</keyword>
<dbReference type="Gene3D" id="2.40.50.100">
    <property type="match status" value="1"/>
</dbReference>
<dbReference type="Pfam" id="PF02785">
    <property type="entry name" value="Biotin_carb_C"/>
    <property type="match status" value="1"/>
</dbReference>
<evidence type="ECO:0000256" key="5">
    <source>
        <dbReference type="ARBA" id="ARBA00022840"/>
    </source>
</evidence>
<dbReference type="Pfam" id="PF00289">
    <property type="entry name" value="Biotin_carb_N"/>
    <property type="match status" value="1"/>
</dbReference>
<evidence type="ECO:0000313" key="13">
    <source>
        <dbReference type="Proteomes" id="UP001319870"/>
    </source>
</evidence>
<proteinExistence type="predicted"/>
<dbReference type="InterPro" id="IPR011053">
    <property type="entry name" value="Single_hybrid_motif"/>
</dbReference>
<dbReference type="PROSITE" id="PS00867">
    <property type="entry name" value="CPSASE_2"/>
    <property type="match status" value="1"/>
</dbReference>
<dbReference type="Proteomes" id="UP001319870">
    <property type="component" value="Unassembled WGS sequence"/>
</dbReference>
<feature type="region of interest" description="Disordered" evidence="8">
    <location>
        <begin position="743"/>
        <end position="797"/>
    </location>
</feature>
<keyword evidence="6" id="KW-0092">Biotin</keyword>
<dbReference type="PROSITE" id="PS50968">
    <property type="entry name" value="BIOTINYL_LIPOYL"/>
    <property type="match status" value="1"/>
</dbReference>
<dbReference type="PANTHER" id="PTHR18866">
    <property type="entry name" value="CARBOXYLASE:PYRUVATE/ACETYL-COA/PROPIONYL-COA CARBOXYLASE"/>
    <property type="match status" value="1"/>
</dbReference>
<keyword evidence="3" id="KW-0436">Ligase</keyword>
<accession>A0ABS7ZB85</accession>
<dbReference type="RefSeq" id="WP_225564059.1">
    <property type="nucleotide sequence ID" value="NZ_JAIXCQ010000001.1"/>
</dbReference>
<dbReference type="Pfam" id="PF02786">
    <property type="entry name" value="CPSase_L_D2"/>
    <property type="match status" value="1"/>
</dbReference>
<dbReference type="SUPFAM" id="SSF51230">
    <property type="entry name" value="Single hybrid motif"/>
    <property type="match status" value="1"/>
</dbReference>